<gene>
    <name evidence="1" type="ORF">BDN72DRAFT_89173</name>
</gene>
<name>A0ACD3AQU0_9AGAR</name>
<organism evidence="1 2">
    <name type="scientific">Pluteus cervinus</name>
    <dbReference type="NCBI Taxonomy" id="181527"/>
    <lineage>
        <taxon>Eukaryota</taxon>
        <taxon>Fungi</taxon>
        <taxon>Dikarya</taxon>
        <taxon>Basidiomycota</taxon>
        <taxon>Agaricomycotina</taxon>
        <taxon>Agaricomycetes</taxon>
        <taxon>Agaricomycetidae</taxon>
        <taxon>Agaricales</taxon>
        <taxon>Pluteineae</taxon>
        <taxon>Pluteaceae</taxon>
        <taxon>Pluteus</taxon>
    </lineage>
</organism>
<dbReference type="EMBL" id="ML208371">
    <property type="protein sequence ID" value="TFK67639.1"/>
    <property type="molecule type" value="Genomic_DNA"/>
</dbReference>
<reference evidence="1 2" key="1">
    <citation type="journal article" date="2019" name="Nat. Ecol. Evol.">
        <title>Megaphylogeny resolves global patterns of mushroom evolution.</title>
        <authorList>
            <person name="Varga T."/>
            <person name="Krizsan K."/>
            <person name="Foldi C."/>
            <person name="Dima B."/>
            <person name="Sanchez-Garcia M."/>
            <person name="Sanchez-Ramirez S."/>
            <person name="Szollosi G.J."/>
            <person name="Szarkandi J.G."/>
            <person name="Papp V."/>
            <person name="Albert L."/>
            <person name="Andreopoulos W."/>
            <person name="Angelini C."/>
            <person name="Antonin V."/>
            <person name="Barry K.W."/>
            <person name="Bougher N.L."/>
            <person name="Buchanan P."/>
            <person name="Buyck B."/>
            <person name="Bense V."/>
            <person name="Catcheside P."/>
            <person name="Chovatia M."/>
            <person name="Cooper J."/>
            <person name="Damon W."/>
            <person name="Desjardin D."/>
            <person name="Finy P."/>
            <person name="Geml J."/>
            <person name="Haridas S."/>
            <person name="Hughes K."/>
            <person name="Justo A."/>
            <person name="Karasinski D."/>
            <person name="Kautmanova I."/>
            <person name="Kiss B."/>
            <person name="Kocsube S."/>
            <person name="Kotiranta H."/>
            <person name="LaButti K.M."/>
            <person name="Lechner B.E."/>
            <person name="Liimatainen K."/>
            <person name="Lipzen A."/>
            <person name="Lukacs Z."/>
            <person name="Mihaltcheva S."/>
            <person name="Morgado L.N."/>
            <person name="Niskanen T."/>
            <person name="Noordeloos M.E."/>
            <person name="Ohm R.A."/>
            <person name="Ortiz-Santana B."/>
            <person name="Ovrebo C."/>
            <person name="Racz N."/>
            <person name="Riley R."/>
            <person name="Savchenko A."/>
            <person name="Shiryaev A."/>
            <person name="Soop K."/>
            <person name="Spirin V."/>
            <person name="Szebenyi C."/>
            <person name="Tomsovsky M."/>
            <person name="Tulloss R.E."/>
            <person name="Uehling J."/>
            <person name="Grigoriev I.V."/>
            <person name="Vagvolgyi C."/>
            <person name="Papp T."/>
            <person name="Martin F.M."/>
            <person name="Miettinen O."/>
            <person name="Hibbett D.S."/>
            <person name="Nagy L.G."/>
        </authorList>
    </citation>
    <scope>NUCLEOTIDE SEQUENCE [LARGE SCALE GENOMIC DNA]</scope>
    <source>
        <strain evidence="1 2">NL-1719</strain>
    </source>
</reference>
<evidence type="ECO:0000313" key="2">
    <source>
        <dbReference type="Proteomes" id="UP000308600"/>
    </source>
</evidence>
<accession>A0ACD3AQU0</accession>
<keyword evidence="2" id="KW-1185">Reference proteome</keyword>
<sequence>MENSAFHPSAVSDIHRYDANIENVERQLEADIQREKTQYPVANEHSHSCYLPGLGAMACRTLCSRLSRNTEPSERRPHKGTTHIFALFPEGRTRVYLTF</sequence>
<proteinExistence type="predicted"/>
<dbReference type="Proteomes" id="UP000308600">
    <property type="component" value="Unassembled WGS sequence"/>
</dbReference>
<protein>
    <submittedName>
        <fullName evidence="1">Uncharacterized protein</fullName>
    </submittedName>
</protein>
<evidence type="ECO:0000313" key="1">
    <source>
        <dbReference type="EMBL" id="TFK67639.1"/>
    </source>
</evidence>